<dbReference type="Gene3D" id="3.40.630.30">
    <property type="match status" value="1"/>
</dbReference>
<dbReference type="InterPro" id="IPR016181">
    <property type="entry name" value="Acyl_CoA_acyltransferase"/>
</dbReference>
<dbReference type="SUPFAM" id="SSF55729">
    <property type="entry name" value="Acyl-CoA N-acyltransferases (Nat)"/>
    <property type="match status" value="1"/>
</dbReference>
<dbReference type="Pfam" id="PF00583">
    <property type="entry name" value="Acetyltransf_1"/>
    <property type="match status" value="1"/>
</dbReference>
<dbReference type="RefSeq" id="WP_318781722.1">
    <property type="nucleotide sequence ID" value="NZ_BAAASY010000043.1"/>
</dbReference>
<reference evidence="2 3" key="1">
    <citation type="submission" date="2020-10" db="EMBL/GenBank/DDBJ databases">
        <title>Sequencing the genomes of 1000 actinobacteria strains.</title>
        <authorList>
            <person name="Klenk H.-P."/>
        </authorList>
    </citation>
    <scope>NUCLEOTIDE SEQUENCE [LARGE SCALE GENOMIC DNA]</scope>
    <source>
        <strain evidence="2 3">DSM 43748</strain>
    </source>
</reference>
<evidence type="ECO:0000313" key="2">
    <source>
        <dbReference type="EMBL" id="MBE1560002.1"/>
    </source>
</evidence>
<evidence type="ECO:0000313" key="3">
    <source>
        <dbReference type="Proteomes" id="UP000661607"/>
    </source>
</evidence>
<dbReference type="Proteomes" id="UP000661607">
    <property type="component" value="Unassembled WGS sequence"/>
</dbReference>
<accession>A0ABR9KDD4</accession>
<protein>
    <submittedName>
        <fullName evidence="2">GNAT superfamily N-acetyltransferase</fullName>
    </submittedName>
</protein>
<proteinExistence type="predicted"/>
<dbReference type="EMBL" id="JADBEF010000001">
    <property type="protein sequence ID" value="MBE1560002.1"/>
    <property type="molecule type" value="Genomic_DNA"/>
</dbReference>
<name>A0ABR9KDD4_9ACTN</name>
<gene>
    <name evidence="2" type="ORF">H4W81_002781</name>
</gene>
<feature type="domain" description="N-acetyltransferase" evidence="1">
    <location>
        <begin position="1"/>
        <end position="172"/>
    </location>
</feature>
<dbReference type="InterPro" id="IPR000182">
    <property type="entry name" value="GNAT_dom"/>
</dbReference>
<keyword evidence="3" id="KW-1185">Reference proteome</keyword>
<comment type="caution">
    <text evidence="2">The sequence shown here is derived from an EMBL/GenBank/DDBJ whole genome shotgun (WGS) entry which is preliminary data.</text>
</comment>
<organism evidence="2 3">
    <name type="scientific">Nonomuraea africana</name>
    <dbReference type="NCBI Taxonomy" id="46171"/>
    <lineage>
        <taxon>Bacteria</taxon>
        <taxon>Bacillati</taxon>
        <taxon>Actinomycetota</taxon>
        <taxon>Actinomycetes</taxon>
        <taxon>Streptosporangiales</taxon>
        <taxon>Streptosporangiaceae</taxon>
        <taxon>Nonomuraea</taxon>
    </lineage>
</organism>
<sequence length="174" mass="18988">MRIDLLTGEQALVRRAELVSVYREAFTGPPWQEGEDAVVAFRDRLTADADRPGFRAVLAGEGERPCGFGTAWPTASPFPTGRSYDKVRAALGPDRTAELLVGALEVDELAVAPHARGQGLAGRILDLLCGQRRSWLLTSPKAPDAVRLYERSGWLRAGEDSDVVVFVRCSRPAR</sequence>
<dbReference type="PROSITE" id="PS51186">
    <property type="entry name" value="GNAT"/>
    <property type="match status" value="1"/>
</dbReference>
<evidence type="ECO:0000259" key="1">
    <source>
        <dbReference type="PROSITE" id="PS51186"/>
    </source>
</evidence>